<dbReference type="InterPro" id="IPR020904">
    <property type="entry name" value="Sc_DH/Rdtase_CS"/>
</dbReference>
<keyword evidence="2" id="KW-0560">Oxidoreductase</keyword>
<comment type="similarity">
    <text evidence="1">Belongs to the short-chain dehydrogenases/reductases (SDR) family.</text>
</comment>
<dbReference type="AlphaFoldDB" id="A0A2A4HNV0"/>
<reference evidence="4" key="1">
    <citation type="submission" date="2017-09" db="EMBL/GenBank/DDBJ databases">
        <authorList>
            <person name="Cho G.-S."/>
            <person name="Oguntoyinbo F.A."/>
            <person name="Cnockaert M."/>
            <person name="Kabisch J."/>
            <person name="Neve H."/>
            <person name="Bockelmann W."/>
            <person name="Wenning M."/>
            <person name="Franz C.M."/>
            <person name="Vandamme P."/>
        </authorList>
    </citation>
    <scope>NUCLEOTIDE SEQUENCE [LARGE SCALE GENOMIC DNA]</scope>
    <source>
        <strain evidence="4">MBT G8648</strain>
    </source>
</reference>
<gene>
    <name evidence="3" type="ORF">CPA45_08035</name>
</gene>
<name>A0A2A4HNV0_9GAMM</name>
<accession>A0A2A4HNV0</accession>
<dbReference type="Gene3D" id="3.40.50.720">
    <property type="entry name" value="NAD(P)-binding Rossmann-like Domain"/>
    <property type="match status" value="1"/>
</dbReference>
<organism evidence="3 4">
    <name type="scientific">Vreelandella nigrificans</name>
    <dbReference type="NCBI Taxonomy" id="2042704"/>
    <lineage>
        <taxon>Bacteria</taxon>
        <taxon>Pseudomonadati</taxon>
        <taxon>Pseudomonadota</taxon>
        <taxon>Gammaproteobacteria</taxon>
        <taxon>Oceanospirillales</taxon>
        <taxon>Halomonadaceae</taxon>
        <taxon>Vreelandella</taxon>
    </lineage>
</organism>
<dbReference type="InterPro" id="IPR036291">
    <property type="entry name" value="NAD(P)-bd_dom_sf"/>
</dbReference>
<keyword evidence="4" id="KW-1185">Reference proteome</keyword>
<dbReference type="PRINTS" id="PR00080">
    <property type="entry name" value="SDRFAMILY"/>
</dbReference>
<evidence type="ECO:0000313" key="4">
    <source>
        <dbReference type="Proteomes" id="UP000218677"/>
    </source>
</evidence>
<dbReference type="SUPFAM" id="SSF51735">
    <property type="entry name" value="NAD(P)-binding Rossmann-fold domains"/>
    <property type="match status" value="1"/>
</dbReference>
<evidence type="ECO:0000256" key="1">
    <source>
        <dbReference type="ARBA" id="ARBA00006484"/>
    </source>
</evidence>
<dbReference type="OrthoDB" id="9793499at2"/>
<proteinExistence type="inferred from homology"/>
<protein>
    <submittedName>
        <fullName evidence="3">3-oxoacyl-ACP reductase</fullName>
    </submittedName>
</protein>
<dbReference type="PRINTS" id="PR00081">
    <property type="entry name" value="GDHRDH"/>
</dbReference>
<sequence>MQELSMNKQDCETAVITGAAGEIPAAIAKRFHDRNIRLLLADISMEALTPLVESLGGEQSCYGMMQDVSKAEDAERLALKCQEIFGQVDYIVTAAGLYQHLPLGEIGVSEWRNSLAINLDGVFYTIQALRPLLSRRSSIVNLASLAGQRGSINHTPYATAKGGVLTLTRSLAQELSPLTRVNAVSPGLIDTRMMKSLDEVKRQNMIDSTPLQRLGRPDEVASVVDFLCSDAASYITGEAIQVNGGLYIN</sequence>
<dbReference type="EMBL" id="NWUX01000005">
    <property type="protein sequence ID" value="PCF96059.1"/>
    <property type="molecule type" value="Genomic_DNA"/>
</dbReference>
<dbReference type="Pfam" id="PF13561">
    <property type="entry name" value="adh_short_C2"/>
    <property type="match status" value="1"/>
</dbReference>
<dbReference type="InterPro" id="IPR002347">
    <property type="entry name" value="SDR_fam"/>
</dbReference>
<dbReference type="PANTHER" id="PTHR43639">
    <property type="entry name" value="OXIDOREDUCTASE, SHORT-CHAIN DEHYDROGENASE/REDUCTASE FAMILY (AFU_ORTHOLOGUE AFUA_5G02870)"/>
    <property type="match status" value="1"/>
</dbReference>
<comment type="caution">
    <text evidence="3">The sequence shown here is derived from an EMBL/GenBank/DDBJ whole genome shotgun (WGS) entry which is preliminary data.</text>
</comment>
<dbReference type="PROSITE" id="PS00061">
    <property type="entry name" value="ADH_SHORT"/>
    <property type="match status" value="1"/>
</dbReference>
<dbReference type="FunFam" id="3.40.50.720:FF:000084">
    <property type="entry name" value="Short-chain dehydrogenase reductase"/>
    <property type="match status" value="1"/>
</dbReference>
<dbReference type="Proteomes" id="UP000218677">
    <property type="component" value="Unassembled WGS sequence"/>
</dbReference>
<evidence type="ECO:0000313" key="3">
    <source>
        <dbReference type="EMBL" id="PCF96059.1"/>
    </source>
</evidence>
<dbReference type="PANTHER" id="PTHR43639:SF9">
    <property type="entry name" value="BLL5898 PROTEIN"/>
    <property type="match status" value="1"/>
</dbReference>
<evidence type="ECO:0000256" key="2">
    <source>
        <dbReference type="ARBA" id="ARBA00023002"/>
    </source>
</evidence>
<dbReference type="GO" id="GO:0016491">
    <property type="term" value="F:oxidoreductase activity"/>
    <property type="evidence" value="ECO:0007669"/>
    <property type="project" value="UniProtKB-KW"/>
</dbReference>